<dbReference type="AlphaFoldDB" id="A0A9D9EAV5"/>
<name>A0A9D9EAV5_9SPIR</name>
<reference evidence="1" key="2">
    <citation type="journal article" date="2021" name="PeerJ">
        <title>Extensive microbial diversity within the chicken gut microbiome revealed by metagenomics and culture.</title>
        <authorList>
            <person name="Gilroy R."/>
            <person name="Ravi A."/>
            <person name="Getino M."/>
            <person name="Pursley I."/>
            <person name="Horton D.L."/>
            <person name="Alikhan N.F."/>
            <person name="Baker D."/>
            <person name="Gharbi K."/>
            <person name="Hall N."/>
            <person name="Watson M."/>
            <person name="Adriaenssens E.M."/>
            <person name="Foster-Nyarko E."/>
            <person name="Jarju S."/>
            <person name="Secka A."/>
            <person name="Antonio M."/>
            <person name="Oren A."/>
            <person name="Chaudhuri R.R."/>
            <person name="La Ragione R."/>
            <person name="Hildebrand F."/>
            <person name="Pallen M.J."/>
        </authorList>
    </citation>
    <scope>NUCLEOTIDE SEQUENCE</scope>
    <source>
        <strain evidence="1">11167</strain>
    </source>
</reference>
<dbReference type="Proteomes" id="UP000823633">
    <property type="component" value="Unassembled WGS sequence"/>
</dbReference>
<keyword evidence="1" id="KW-0418">Kinase</keyword>
<organism evidence="1 2">
    <name type="scientific">Candidatus Aphodenecus pullistercoris</name>
    <dbReference type="NCBI Taxonomy" id="2840669"/>
    <lineage>
        <taxon>Bacteria</taxon>
        <taxon>Pseudomonadati</taxon>
        <taxon>Spirochaetota</taxon>
        <taxon>Spirochaetia</taxon>
        <taxon>Spirochaetales</taxon>
        <taxon>Candidatus Aphodenecus</taxon>
    </lineage>
</organism>
<proteinExistence type="predicted"/>
<comment type="caution">
    <text evidence="1">The sequence shown here is derived from an EMBL/GenBank/DDBJ whole genome shotgun (WGS) entry which is preliminary data.</text>
</comment>
<dbReference type="Gene3D" id="3.40.50.300">
    <property type="entry name" value="P-loop containing nucleotide triphosphate hydrolases"/>
    <property type="match status" value="1"/>
</dbReference>
<dbReference type="Pfam" id="PF13189">
    <property type="entry name" value="Cytidylate_kin2"/>
    <property type="match status" value="1"/>
</dbReference>
<evidence type="ECO:0000313" key="2">
    <source>
        <dbReference type="Proteomes" id="UP000823633"/>
    </source>
</evidence>
<gene>
    <name evidence="1" type="ORF">IAC42_04950</name>
</gene>
<accession>A0A9D9EAV5</accession>
<dbReference type="EMBL" id="JADIMU010000030">
    <property type="protein sequence ID" value="MBO8443090.1"/>
    <property type="molecule type" value="Genomic_DNA"/>
</dbReference>
<dbReference type="InterPro" id="IPR027417">
    <property type="entry name" value="P-loop_NTPase"/>
</dbReference>
<dbReference type="SUPFAM" id="SSF52540">
    <property type="entry name" value="P-loop containing nucleoside triphosphate hydrolases"/>
    <property type="match status" value="1"/>
</dbReference>
<reference evidence="1" key="1">
    <citation type="submission" date="2020-10" db="EMBL/GenBank/DDBJ databases">
        <authorList>
            <person name="Gilroy R."/>
        </authorList>
    </citation>
    <scope>NUCLEOTIDE SEQUENCE</scope>
    <source>
        <strain evidence="1">11167</strain>
    </source>
</reference>
<protein>
    <submittedName>
        <fullName evidence="1">Cytidylate kinase-like family protein</fullName>
    </submittedName>
</protein>
<sequence length="196" mass="21551">MSREFGSGGRELARRLADELGYSYFDNELIQKTAQERGLDESFVHHVAERGTTSFYSTTIASRLSSGTMHGALVAGTLSRVLEEAACEGDCVIVGRAADAILSHLRPLRIFVYADKQSKVERCLSRRKEDEAISAKEIEKRMKAIDKGREDFHALFSDRKWGDKACYDLCVNTSAKRIGALVPALAAYAKAWGGGA</sequence>
<dbReference type="GO" id="GO:0016301">
    <property type="term" value="F:kinase activity"/>
    <property type="evidence" value="ECO:0007669"/>
    <property type="project" value="UniProtKB-KW"/>
</dbReference>
<evidence type="ECO:0000313" key="1">
    <source>
        <dbReference type="EMBL" id="MBO8443090.1"/>
    </source>
</evidence>
<keyword evidence="1" id="KW-0808">Transferase</keyword>